<keyword evidence="4" id="KW-1185">Reference proteome</keyword>
<dbReference type="Pfam" id="PF06518">
    <property type="entry name" value="DUF1104"/>
    <property type="match status" value="1"/>
</dbReference>
<dbReference type="STRING" id="760154.Sulba_0114"/>
<evidence type="ECO:0000313" key="3">
    <source>
        <dbReference type="EMBL" id="AFL67441.1"/>
    </source>
</evidence>
<evidence type="ECO:0000256" key="2">
    <source>
        <dbReference type="SAM" id="SignalP"/>
    </source>
</evidence>
<gene>
    <name evidence="3" type="ordered locus">Sulba_0114</name>
</gene>
<name>I3XU17_SULBS</name>
<organism evidence="3 4">
    <name type="scientific">Sulfurospirillum barnesii (strain ATCC 700032 / DSM 10660 / SES-3)</name>
    <dbReference type="NCBI Taxonomy" id="760154"/>
    <lineage>
        <taxon>Bacteria</taxon>
        <taxon>Pseudomonadati</taxon>
        <taxon>Campylobacterota</taxon>
        <taxon>Epsilonproteobacteria</taxon>
        <taxon>Campylobacterales</taxon>
        <taxon>Sulfurospirillaceae</taxon>
        <taxon>Sulfurospirillum</taxon>
    </lineage>
</organism>
<keyword evidence="2" id="KW-0732">Signal</keyword>
<evidence type="ECO:0000256" key="1">
    <source>
        <dbReference type="SAM" id="MobiDB-lite"/>
    </source>
</evidence>
<dbReference type="EMBL" id="CP003333">
    <property type="protein sequence ID" value="AFL67441.1"/>
    <property type="molecule type" value="Genomic_DNA"/>
</dbReference>
<protein>
    <submittedName>
        <fullName evidence="3">Uncharacterized protein</fullName>
    </submittedName>
</protein>
<feature type="chain" id="PRO_5003682269" evidence="2">
    <location>
        <begin position="20"/>
        <end position="75"/>
    </location>
</feature>
<dbReference type="AlphaFoldDB" id="I3XU17"/>
<dbReference type="Proteomes" id="UP000006176">
    <property type="component" value="Chromosome"/>
</dbReference>
<reference evidence="3 4" key="1">
    <citation type="submission" date="2012-06" db="EMBL/GenBank/DDBJ databases">
        <title>Complete sequence of Sulfurospirillum barnesii SES-3.</title>
        <authorList>
            <consortium name="US DOE Joint Genome Institute"/>
            <person name="Lucas S."/>
            <person name="Han J."/>
            <person name="Lapidus A."/>
            <person name="Cheng J.-F."/>
            <person name="Goodwin L."/>
            <person name="Pitluck S."/>
            <person name="Peters L."/>
            <person name="Ovchinnikova G."/>
            <person name="Lu M."/>
            <person name="Detter J.C."/>
            <person name="Han C."/>
            <person name="Tapia R."/>
            <person name="Land M."/>
            <person name="Hauser L."/>
            <person name="Kyrpides N."/>
            <person name="Ivanova N."/>
            <person name="Pagani I."/>
            <person name="Stolz J."/>
            <person name="Arkin A."/>
            <person name="Dehal P."/>
            <person name="Oremland R."/>
            <person name="Saltikov C."/>
            <person name="Basu P."/>
            <person name="Hollibaugh J."/>
            <person name="Newman D."/>
            <person name="Stolyar S."/>
            <person name="Hazen T."/>
            <person name="Woyke T."/>
        </authorList>
    </citation>
    <scope>NUCLEOTIDE SEQUENCE [LARGE SCALE GENOMIC DNA]</scope>
    <source>
        <strain evidence="4">ATCC 700032 / DSM 10660 / SES-3</strain>
    </source>
</reference>
<accession>I3XU17</accession>
<dbReference type="OrthoDB" id="5340094at2"/>
<dbReference type="InterPro" id="IPR038310">
    <property type="entry name" value="DUF1104_sf"/>
</dbReference>
<dbReference type="Gene3D" id="1.20.120.1430">
    <property type="entry name" value="HP0721 helical bundle"/>
    <property type="match status" value="1"/>
</dbReference>
<dbReference type="KEGG" id="sba:Sulba_0114"/>
<feature type="signal peptide" evidence="2">
    <location>
        <begin position="1"/>
        <end position="19"/>
    </location>
</feature>
<sequence length="75" mass="8857">MQKALFILLLFLGVLFAKADFSEMSTEELIALIGYVEPHKEERFFKELQRREAQMSEEQKALYESQKQKRDSGEK</sequence>
<dbReference type="RefSeq" id="WP_014768328.1">
    <property type="nucleotide sequence ID" value="NC_018002.1"/>
</dbReference>
<dbReference type="PATRIC" id="fig|760154.4.peg.110"/>
<dbReference type="InterPro" id="IPR009488">
    <property type="entry name" value="DUF1104"/>
</dbReference>
<evidence type="ECO:0000313" key="4">
    <source>
        <dbReference type="Proteomes" id="UP000006176"/>
    </source>
</evidence>
<dbReference type="HOGENOM" id="CLU_194273_0_0_7"/>
<proteinExistence type="predicted"/>
<feature type="region of interest" description="Disordered" evidence="1">
    <location>
        <begin position="56"/>
        <end position="75"/>
    </location>
</feature>
<dbReference type="eggNOG" id="ENOG5031AYD">
    <property type="taxonomic scope" value="Bacteria"/>
</dbReference>